<keyword evidence="4" id="KW-0175">Coiled coil</keyword>
<dbReference type="Pfam" id="PF00005">
    <property type="entry name" value="ABC_tran"/>
    <property type="match status" value="2"/>
</dbReference>
<dbReference type="InterPro" id="IPR003593">
    <property type="entry name" value="AAA+_ATPase"/>
</dbReference>
<accession>A0A9D1YE93</accession>
<organism evidence="6 7">
    <name type="scientific">Candidatus Acutalibacter pullistercoris</name>
    <dbReference type="NCBI Taxonomy" id="2838418"/>
    <lineage>
        <taxon>Bacteria</taxon>
        <taxon>Bacillati</taxon>
        <taxon>Bacillota</taxon>
        <taxon>Clostridia</taxon>
        <taxon>Eubacteriales</taxon>
        <taxon>Acutalibacteraceae</taxon>
        <taxon>Acutalibacter</taxon>
    </lineage>
</organism>
<proteinExistence type="predicted"/>
<dbReference type="FunFam" id="3.40.50.300:FF:000309">
    <property type="entry name" value="ABC transporter ATP-binding protein"/>
    <property type="match status" value="1"/>
</dbReference>
<dbReference type="Gene3D" id="3.40.50.300">
    <property type="entry name" value="P-loop containing nucleotide triphosphate hydrolases"/>
    <property type="match status" value="2"/>
</dbReference>
<dbReference type="GO" id="GO:0016887">
    <property type="term" value="F:ATP hydrolysis activity"/>
    <property type="evidence" value="ECO:0007669"/>
    <property type="project" value="InterPro"/>
</dbReference>
<dbReference type="InterPro" id="IPR017871">
    <property type="entry name" value="ABC_transporter-like_CS"/>
</dbReference>
<evidence type="ECO:0000256" key="3">
    <source>
        <dbReference type="ARBA" id="ARBA00022840"/>
    </source>
</evidence>
<comment type="caution">
    <text evidence="6">The sequence shown here is derived from an EMBL/GenBank/DDBJ whole genome shotgun (WGS) entry which is preliminary data.</text>
</comment>
<reference evidence="6" key="1">
    <citation type="journal article" date="2021" name="PeerJ">
        <title>Extensive microbial diversity within the chicken gut microbiome revealed by metagenomics and culture.</title>
        <authorList>
            <person name="Gilroy R."/>
            <person name="Ravi A."/>
            <person name="Getino M."/>
            <person name="Pursley I."/>
            <person name="Horton D.L."/>
            <person name="Alikhan N.F."/>
            <person name="Baker D."/>
            <person name="Gharbi K."/>
            <person name="Hall N."/>
            <person name="Watson M."/>
            <person name="Adriaenssens E.M."/>
            <person name="Foster-Nyarko E."/>
            <person name="Jarju S."/>
            <person name="Secka A."/>
            <person name="Antonio M."/>
            <person name="Oren A."/>
            <person name="Chaudhuri R.R."/>
            <person name="La Ragione R."/>
            <person name="Hildebrand F."/>
            <person name="Pallen M.J."/>
        </authorList>
    </citation>
    <scope>NUCLEOTIDE SEQUENCE</scope>
    <source>
        <strain evidence="6">1282</strain>
    </source>
</reference>
<dbReference type="InterPro" id="IPR032524">
    <property type="entry name" value="ABC_tran_C"/>
</dbReference>
<dbReference type="FunFam" id="3.40.50.300:FF:000011">
    <property type="entry name" value="Putative ABC transporter ATP-binding component"/>
    <property type="match status" value="1"/>
</dbReference>
<dbReference type="PROSITE" id="PS00211">
    <property type="entry name" value="ABC_TRANSPORTER_1"/>
    <property type="match status" value="2"/>
</dbReference>
<name>A0A9D1YE93_9FIRM</name>
<dbReference type="PROSITE" id="PS50893">
    <property type="entry name" value="ABC_TRANSPORTER_2"/>
    <property type="match status" value="2"/>
</dbReference>
<dbReference type="Pfam" id="PF16326">
    <property type="entry name" value="ABC_tran_CTD"/>
    <property type="match status" value="1"/>
</dbReference>
<keyword evidence="1" id="KW-0677">Repeat</keyword>
<dbReference type="CDD" id="cd03221">
    <property type="entry name" value="ABCF_EF-3"/>
    <property type="match status" value="2"/>
</dbReference>
<dbReference type="AlphaFoldDB" id="A0A9D1YE93"/>
<keyword evidence="2" id="KW-0547">Nucleotide-binding</keyword>
<gene>
    <name evidence="6" type="ORF">H9838_08885</name>
</gene>
<dbReference type="InterPro" id="IPR003439">
    <property type="entry name" value="ABC_transporter-like_ATP-bd"/>
</dbReference>
<dbReference type="PANTHER" id="PTHR42855">
    <property type="entry name" value="ABC TRANSPORTER ATP-BINDING SUBUNIT"/>
    <property type="match status" value="1"/>
</dbReference>
<dbReference type="SUPFAM" id="SSF52540">
    <property type="entry name" value="P-loop containing nucleoside triphosphate hydrolases"/>
    <property type="match status" value="2"/>
</dbReference>
<evidence type="ECO:0000256" key="4">
    <source>
        <dbReference type="SAM" id="Coils"/>
    </source>
</evidence>
<dbReference type="EMBL" id="DXDU01000141">
    <property type="protein sequence ID" value="HIY27270.1"/>
    <property type="molecule type" value="Genomic_DNA"/>
</dbReference>
<feature type="domain" description="ABC transporter" evidence="5">
    <location>
        <begin position="4"/>
        <end position="260"/>
    </location>
</feature>
<dbReference type="InterPro" id="IPR032781">
    <property type="entry name" value="ABC_tran_Xtn"/>
</dbReference>
<dbReference type="PANTHER" id="PTHR42855:SF2">
    <property type="entry name" value="DRUG RESISTANCE ABC TRANSPORTER,ATP-BINDING PROTEIN"/>
    <property type="match status" value="1"/>
</dbReference>
<reference evidence="6" key="2">
    <citation type="submission" date="2021-04" db="EMBL/GenBank/DDBJ databases">
        <authorList>
            <person name="Gilroy R."/>
        </authorList>
    </citation>
    <scope>NUCLEOTIDE SEQUENCE</scope>
    <source>
        <strain evidence="6">1282</strain>
    </source>
</reference>
<dbReference type="Pfam" id="PF12848">
    <property type="entry name" value="ABC_tran_Xtn"/>
    <property type="match status" value="1"/>
</dbReference>
<dbReference type="GO" id="GO:0005524">
    <property type="term" value="F:ATP binding"/>
    <property type="evidence" value="ECO:0007669"/>
    <property type="project" value="UniProtKB-KW"/>
</dbReference>
<feature type="domain" description="ABC transporter" evidence="5">
    <location>
        <begin position="331"/>
        <end position="545"/>
    </location>
</feature>
<dbReference type="Proteomes" id="UP000823915">
    <property type="component" value="Unassembled WGS sequence"/>
</dbReference>
<feature type="coiled-coil region" evidence="4">
    <location>
        <begin position="572"/>
        <end position="643"/>
    </location>
</feature>
<evidence type="ECO:0000256" key="1">
    <source>
        <dbReference type="ARBA" id="ARBA00022737"/>
    </source>
</evidence>
<evidence type="ECO:0000259" key="5">
    <source>
        <dbReference type="PROSITE" id="PS50893"/>
    </source>
</evidence>
<evidence type="ECO:0000256" key="2">
    <source>
        <dbReference type="ARBA" id="ARBA00022741"/>
    </source>
</evidence>
<evidence type="ECO:0000313" key="6">
    <source>
        <dbReference type="EMBL" id="HIY27270.1"/>
    </source>
</evidence>
<dbReference type="InterPro" id="IPR051309">
    <property type="entry name" value="ABCF_ATPase"/>
</dbReference>
<dbReference type="SMART" id="SM00382">
    <property type="entry name" value="AAA"/>
    <property type="match status" value="2"/>
</dbReference>
<sequence length="645" mass="72561">MAILTVNNITQSFGEETVLRGVTFELQKGERVGLVGVNGSGKTTLFKVLTGEYTPDTGSVVFGKDTVLGYMEQHVCRDLEKTAFDEVMTVFSPLLQMERELEEVSAKLSAHPGEEETQGLILRQTELNDRFVDGGGLTCRSRARSALLGLGFLEEQLQNPVGVLSGGQKAKLQLAKMLLSGANLLLLDEPTNHLDIPSVEWLEDFLKNYGGAYIVISHDRYFLDKVTGRTLEMEGKTVASYKGSYSRYLDLKAEKRLAMERVYENTQREIKRIEGIIEQQRRWNQERNYVTIASKQKQIDRLEATLEKPEEDPESIRFQFKASRRSGDEVLTAEDVSLSFDGPKLFDHVNLEIRRGEKVFLIGPNGCGKTSLFKILLGQYQPDGGLVKLGAGVDLGYYEQSQMSLHDEKTVIDEIWDLHPRMTQTEVRSALAVFLFKGEDVFKPVGALSGGERARVLLLKLMLSKANFLLLDEPTNHLDIGSCQALEDALQGYDGTLFVVSHDRYLINKLADRLYVLGKDGAKLYPGNYDYYLEKRQEEAEAAPREEAAPKVNLYKLRKERESELRKKRTALSRVEGQIEENDRERAALAEKLEQPEVAADYQAVTQTSQEIAALEAQGEALLQQWTQLSEELEALEEAARELDS</sequence>
<evidence type="ECO:0000313" key="7">
    <source>
        <dbReference type="Proteomes" id="UP000823915"/>
    </source>
</evidence>
<protein>
    <submittedName>
        <fullName evidence="6">ATP-binding cassette domain-containing protein</fullName>
    </submittedName>
</protein>
<dbReference type="InterPro" id="IPR027417">
    <property type="entry name" value="P-loop_NTPase"/>
</dbReference>
<keyword evidence="3 6" id="KW-0067">ATP-binding</keyword>
<dbReference type="GO" id="GO:0003677">
    <property type="term" value="F:DNA binding"/>
    <property type="evidence" value="ECO:0007669"/>
    <property type="project" value="InterPro"/>
</dbReference>